<name>A0A2U7UAY8_9VIRU</name>
<evidence type="ECO:0000313" key="1">
    <source>
        <dbReference type="EMBL" id="AVK75510.1"/>
    </source>
</evidence>
<sequence>MARPTTDAWVYEDGWPNDDDETYQCSDDNNQLAGWGGLHGWDDCIYNDILAYQTRDDTVYNAIGSCIDHNNADDGTWGNGDDDVSGLGECPVAPKHTPYAYGYTFIEGFMPADSFDALVRPERRLVVVVGGVPVALDAAEVERAGNVGRPLATPLGSCSLGPLDVERAHEADEALYEREGLRRFLTTAPVTATIEAAAPALGAGAGAAADIAGGSILAGVLGGLFAALL</sequence>
<protein>
    <submittedName>
        <fullName evidence="1">Uncharacterized protein</fullName>
    </submittedName>
</protein>
<dbReference type="GeneID" id="36844651"/>
<organism evidence="1">
    <name type="scientific">Pandoravirus quercus</name>
    <dbReference type="NCBI Taxonomy" id="2107709"/>
    <lineage>
        <taxon>Viruses</taxon>
        <taxon>Pandoravirus</taxon>
    </lineage>
</organism>
<dbReference type="Proteomes" id="UP000248852">
    <property type="component" value="Segment"/>
</dbReference>
<dbReference type="KEGG" id="vg:36844651"/>
<reference evidence="1" key="1">
    <citation type="journal article" date="2018" name="Nat. Commun.">
        <title>Diversity and evolution of the emerging Pandoraviridae family.</title>
        <authorList>
            <person name="Legendre M."/>
            <person name="Fabre E."/>
            <person name="Poirot O."/>
            <person name="Jeudy S."/>
            <person name="Lartigue A."/>
            <person name="Alempic J.M."/>
            <person name="Beucher L."/>
            <person name="Philippe N."/>
            <person name="Bertaux L."/>
            <person name="Christo-Foroux E."/>
            <person name="Labadie K."/>
            <person name="Coute Y."/>
            <person name="Abergel C."/>
            <person name="Claverie J.M."/>
        </authorList>
    </citation>
    <scope>NUCLEOTIDE SEQUENCE [LARGE SCALE GENOMIC DNA]</scope>
    <source>
        <strain evidence="1">Quercus</strain>
    </source>
</reference>
<accession>A0A2U7UAY8</accession>
<dbReference type="RefSeq" id="YP_009483779.1">
    <property type="nucleotide sequence ID" value="NC_037667.1"/>
</dbReference>
<gene>
    <name evidence="1" type="ORF">pqer_cds_1088</name>
</gene>
<dbReference type="EMBL" id="MG011689">
    <property type="protein sequence ID" value="AVK75510.1"/>
    <property type="molecule type" value="Genomic_DNA"/>
</dbReference>
<proteinExistence type="predicted"/>